<feature type="binding site" evidence="5">
    <location>
        <begin position="124"/>
        <end position="127"/>
    </location>
    <ligand>
        <name>pyridoxal 5'-phosphate</name>
        <dbReference type="ChEBI" id="CHEBI:597326"/>
    </ligand>
</feature>
<evidence type="ECO:0000256" key="1">
    <source>
        <dbReference type="ARBA" id="ARBA00001933"/>
    </source>
</evidence>
<evidence type="ECO:0000313" key="10">
    <source>
        <dbReference type="Proteomes" id="UP000275281"/>
    </source>
</evidence>
<gene>
    <name evidence="5 9" type="primary">kynU</name>
    <name evidence="9" type="ORF">DRW07_14175</name>
</gene>
<keyword evidence="3 5" id="KW-0378">Hydrolase</keyword>
<dbReference type="AlphaFoldDB" id="A0A3N5YLF6"/>
<dbReference type="UniPathway" id="UPA00253">
    <property type="reaction ID" value="UER00329"/>
</dbReference>
<dbReference type="GO" id="GO:0019441">
    <property type="term" value="P:L-tryptophan catabolic process to kynurenine"/>
    <property type="evidence" value="ECO:0007669"/>
    <property type="project" value="TreeGrafter"/>
</dbReference>
<dbReference type="SUPFAM" id="SSF53383">
    <property type="entry name" value="PLP-dependent transferases"/>
    <property type="match status" value="1"/>
</dbReference>
<evidence type="ECO:0000256" key="3">
    <source>
        <dbReference type="ARBA" id="ARBA00022801"/>
    </source>
</evidence>
<feature type="binding site" evidence="5">
    <location>
        <position position="196"/>
    </location>
    <ligand>
        <name>pyridoxal 5'-phosphate</name>
        <dbReference type="ChEBI" id="CHEBI:597326"/>
    </ligand>
</feature>
<comment type="similarity">
    <text evidence="5 7">Belongs to the kynureninase family.</text>
</comment>
<feature type="binding site" evidence="5">
    <location>
        <position position="221"/>
    </location>
    <ligand>
        <name>pyridoxal 5'-phosphate</name>
        <dbReference type="ChEBI" id="CHEBI:597326"/>
    </ligand>
</feature>
<evidence type="ECO:0000313" key="9">
    <source>
        <dbReference type="EMBL" id="RPJ65951.1"/>
    </source>
</evidence>
<dbReference type="Pfam" id="PF01053">
    <property type="entry name" value="Cys_Met_Meta_PP"/>
    <property type="match status" value="1"/>
</dbReference>
<dbReference type="EC" id="3.7.1.3" evidence="5 6"/>
<name>A0A3N5YLF6_9ALTE</name>
<dbReference type="OrthoDB" id="9812626at2"/>
<feature type="binding site" evidence="5">
    <location>
        <position position="199"/>
    </location>
    <ligand>
        <name>pyridoxal 5'-phosphate</name>
        <dbReference type="ChEBI" id="CHEBI:597326"/>
    </ligand>
</feature>
<reference evidence="9 10" key="1">
    <citation type="submission" date="2018-11" db="EMBL/GenBank/DDBJ databases">
        <authorList>
            <person name="Ye M.-Q."/>
            <person name="Du Z.-J."/>
        </authorList>
    </citation>
    <scope>NUCLEOTIDE SEQUENCE [LARGE SCALE GENOMIC DNA]</scope>
    <source>
        <strain evidence="9 10">U0105</strain>
    </source>
</reference>
<dbReference type="Gene3D" id="3.90.1150.10">
    <property type="entry name" value="Aspartate Aminotransferase, domain 1"/>
    <property type="match status" value="1"/>
</dbReference>
<dbReference type="GO" id="GO:0030429">
    <property type="term" value="F:kynureninase activity"/>
    <property type="evidence" value="ECO:0007669"/>
    <property type="project" value="UniProtKB-UniRule"/>
</dbReference>
<proteinExistence type="inferred from homology"/>
<feature type="modified residue" description="N6-(pyridoxal phosphate)lysine" evidence="5">
    <location>
        <position position="222"/>
    </location>
</feature>
<dbReference type="PANTHER" id="PTHR14084">
    <property type="entry name" value="KYNURENINASE"/>
    <property type="match status" value="1"/>
</dbReference>
<dbReference type="UniPathway" id="UPA00334">
    <property type="reaction ID" value="UER00455"/>
</dbReference>
<dbReference type="GO" id="GO:0019346">
    <property type="term" value="P:transsulfuration"/>
    <property type="evidence" value="ECO:0007669"/>
    <property type="project" value="InterPro"/>
</dbReference>
<dbReference type="GO" id="GO:0097053">
    <property type="term" value="P:L-kynurenine catabolic process"/>
    <property type="evidence" value="ECO:0007669"/>
    <property type="project" value="UniProtKB-UniRule"/>
</dbReference>
<dbReference type="InterPro" id="IPR015424">
    <property type="entry name" value="PyrdxlP-dep_Trfase"/>
</dbReference>
<comment type="function">
    <text evidence="5 7">Catalyzes the cleavage of L-kynurenine (L-Kyn) and L-3-hydroxykynurenine (L-3OHKyn) into anthranilic acid (AA) and 3-hydroxyanthranilic acid (3-OHAA), respectively.</text>
</comment>
<dbReference type="Pfam" id="PF22580">
    <property type="entry name" value="KYNU_C"/>
    <property type="match status" value="1"/>
</dbReference>
<dbReference type="InterPro" id="IPR015421">
    <property type="entry name" value="PyrdxlP-dep_Trfase_major"/>
</dbReference>
<feature type="binding site" evidence="5">
    <location>
        <position position="251"/>
    </location>
    <ligand>
        <name>pyridoxal 5'-phosphate</name>
        <dbReference type="ChEBI" id="CHEBI:597326"/>
    </ligand>
</feature>
<comment type="similarity">
    <text evidence="8">Belongs to the trans-sulfuration enzymes family.</text>
</comment>
<keyword evidence="10" id="KW-1185">Reference proteome</keyword>
<dbReference type="GO" id="GO:0019805">
    <property type="term" value="P:quinolinate biosynthetic process"/>
    <property type="evidence" value="ECO:0007669"/>
    <property type="project" value="UniProtKB-UniRule"/>
</dbReference>
<dbReference type="PIRSF" id="PIRSF038800">
    <property type="entry name" value="KYNU"/>
    <property type="match status" value="1"/>
</dbReference>
<evidence type="ECO:0000256" key="6">
    <source>
        <dbReference type="NCBIfam" id="TIGR01814"/>
    </source>
</evidence>
<dbReference type="Proteomes" id="UP000275281">
    <property type="component" value="Unassembled WGS sequence"/>
</dbReference>
<comment type="subunit">
    <text evidence="5 7">Homodimer.</text>
</comment>
<comment type="pathway">
    <text evidence="5 7">Amino-acid degradation; L-kynurenine degradation; L-alanine and anthranilate from L-kynurenine: step 1/1.</text>
</comment>
<evidence type="ECO:0000256" key="8">
    <source>
        <dbReference type="RuleBase" id="RU362118"/>
    </source>
</evidence>
<dbReference type="InterPro" id="IPR010111">
    <property type="entry name" value="Kynureninase"/>
</dbReference>
<keyword evidence="4 5" id="KW-0663">Pyridoxal phosphate</keyword>
<dbReference type="EMBL" id="RPOK01000004">
    <property type="protein sequence ID" value="RPJ65951.1"/>
    <property type="molecule type" value="Genomic_DNA"/>
</dbReference>
<accession>A0A3N5YLF6</accession>
<evidence type="ECO:0000256" key="5">
    <source>
        <dbReference type="HAMAP-Rule" id="MF_01970"/>
    </source>
</evidence>
<sequence>MIKTSVASLDNNDPLREVASQFHKPEGVIYLDGNSLGLMPHCVAKRIETVTREQWGNDLIASWNKHHWIDLSRNVGDKIASLLGADYGQVACCDSISINLFKVLCAALSINSERKKILSTEDNFPTDLYMVQGLEALLGHHRCELVMVEEGQLAEAVDEDTAAVLVTEVNFRTGNIVDIAGLTQVVHKHGALVIVDLAHSAGVLPIALDKHQIDFAVGCTYKYLNAGPGAPGFVYASKRHHEKLVQPLFGWMGHANGFAFSPLYSPAQDINQMLVGTPPVISLSAVDAALDIYDGLSLDTIRNKSKQLTNVFLELLKASNASKELTCISPLDAERRGSQLSFEFEHAYALCQALIEVGVIADFRAPNFIRFGVSPLYTHFHELAEAVEKINDILVYKTYLASRFQTRNKVT</sequence>
<comment type="catalytic activity">
    <reaction evidence="7">
        <text>3-hydroxy-L-kynurenine + H2O = 3-hydroxyanthranilate + L-alanine + H(+)</text>
        <dbReference type="Rhea" id="RHEA:25143"/>
        <dbReference type="ChEBI" id="CHEBI:15377"/>
        <dbReference type="ChEBI" id="CHEBI:15378"/>
        <dbReference type="ChEBI" id="CHEBI:36559"/>
        <dbReference type="ChEBI" id="CHEBI:57972"/>
        <dbReference type="ChEBI" id="CHEBI:58125"/>
        <dbReference type="EC" id="3.7.1.3"/>
    </reaction>
</comment>
<dbReference type="Gene3D" id="3.40.640.10">
    <property type="entry name" value="Type I PLP-dependent aspartate aminotransferase-like (Major domain)"/>
    <property type="match status" value="1"/>
</dbReference>
<keyword evidence="2 5" id="KW-0662">Pyridine nucleotide biosynthesis</keyword>
<comment type="pathway">
    <text evidence="5 7">Cofactor biosynthesis; NAD(+) biosynthesis; quinolinate from L-kynurenine: step 2/3.</text>
</comment>
<organism evidence="9 10">
    <name type="scientific">Alteromonas sediminis</name>
    <dbReference type="NCBI Taxonomy" id="2259342"/>
    <lineage>
        <taxon>Bacteria</taxon>
        <taxon>Pseudomonadati</taxon>
        <taxon>Pseudomonadota</taxon>
        <taxon>Gammaproteobacteria</taxon>
        <taxon>Alteromonadales</taxon>
        <taxon>Alteromonadaceae</taxon>
        <taxon>Alteromonas/Salinimonas group</taxon>
        <taxon>Alteromonas</taxon>
    </lineage>
</organism>
<protein>
    <recommendedName>
        <fullName evidence="5 6">Kynureninase</fullName>
        <ecNumber evidence="5 6">3.7.1.3</ecNumber>
    </recommendedName>
    <alternativeName>
        <fullName evidence="5">L-kynurenine hydrolase</fullName>
    </alternativeName>
</protein>
<feature type="binding site" evidence="5">
    <location>
        <position position="96"/>
    </location>
    <ligand>
        <name>pyridoxal 5'-phosphate</name>
        <dbReference type="ChEBI" id="CHEBI:597326"/>
    </ligand>
</feature>
<dbReference type="GO" id="GO:0005737">
    <property type="term" value="C:cytoplasm"/>
    <property type="evidence" value="ECO:0007669"/>
    <property type="project" value="UniProtKB-UniRule"/>
</dbReference>
<feature type="binding site" evidence="5">
    <location>
        <position position="277"/>
    </location>
    <ligand>
        <name>pyridoxal 5'-phosphate</name>
        <dbReference type="ChEBI" id="CHEBI:597326"/>
    </ligand>
</feature>
<dbReference type="NCBIfam" id="TIGR01814">
    <property type="entry name" value="kynureninase"/>
    <property type="match status" value="1"/>
</dbReference>
<evidence type="ECO:0000256" key="2">
    <source>
        <dbReference type="ARBA" id="ARBA00022642"/>
    </source>
</evidence>
<comment type="cofactor">
    <cofactor evidence="1 5 7 8">
        <name>pyridoxal 5'-phosphate</name>
        <dbReference type="ChEBI" id="CHEBI:597326"/>
    </cofactor>
</comment>
<dbReference type="GO" id="GO:0009435">
    <property type="term" value="P:NAD+ biosynthetic process"/>
    <property type="evidence" value="ECO:0007669"/>
    <property type="project" value="UniProtKB-UniRule"/>
</dbReference>
<dbReference type="InterPro" id="IPR015422">
    <property type="entry name" value="PyrdxlP-dep_Trfase_small"/>
</dbReference>
<dbReference type="GO" id="GO:0043420">
    <property type="term" value="P:anthranilate metabolic process"/>
    <property type="evidence" value="ECO:0007669"/>
    <property type="project" value="TreeGrafter"/>
</dbReference>
<dbReference type="HAMAP" id="MF_01970">
    <property type="entry name" value="Kynureninase"/>
    <property type="match status" value="1"/>
</dbReference>
<evidence type="ECO:0000256" key="4">
    <source>
        <dbReference type="ARBA" id="ARBA00022898"/>
    </source>
</evidence>
<comment type="caution">
    <text evidence="9">The sequence shown here is derived from an EMBL/GenBank/DDBJ whole genome shotgun (WGS) entry which is preliminary data.</text>
</comment>
<dbReference type="RefSeq" id="WP_124028582.1">
    <property type="nucleotide sequence ID" value="NZ_JBHRSN010000007.1"/>
</dbReference>
<feature type="binding site" evidence="5">
    <location>
        <position position="97"/>
    </location>
    <ligand>
        <name>pyridoxal 5'-phosphate</name>
        <dbReference type="ChEBI" id="CHEBI:597326"/>
    </ligand>
</feature>
<comment type="catalytic activity">
    <reaction evidence="5 7">
        <text>L-kynurenine + H2O = anthranilate + L-alanine + H(+)</text>
        <dbReference type="Rhea" id="RHEA:16813"/>
        <dbReference type="ChEBI" id="CHEBI:15377"/>
        <dbReference type="ChEBI" id="CHEBI:15378"/>
        <dbReference type="ChEBI" id="CHEBI:16567"/>
        <dbReference type="ChEBI" id="CHEBI:57959"/>
        <dbReference type="ChEBI" id="CHEBI:57972"/>
        <dbReference type="EC" id="3.7.1.3"/>
    </reaction>
</comment>
<evidence type="ECO:0000256" key="7">
    <source>
        <dbReference type="PIRNR" id="PIRNR038800"/>
    </source>
</evidence>
<dbReference type="InterPro" id="IPR000277">
    <property type="entry name" value="Cys/Met-Metab_PyrdxlP-dep_enz"/>
</dbReference>
<dbReference type="PANTHER" id="PTHR14084:SF0">
    <property type="entry name" value="KYNURENINASE"/>
    <property type="match status" value="1"/>
</dbReference>
<feature type="binding site" evidence="5">
    <location>
        <position position="167"/>
    </location>
    <ligand>
        <name>pyridoxal 5'-phosphate</name>
        <dbReference type="ChEBI" id="CHEBI:597326"/>
    </ligand>
</feature>
<dbReference type="GO" id="GO:0030170">
    <property type="term" value="F:pyridoxal phosphate binding"/>
    <property type="evidence" value="ECO:0007669"/>
    <property type="project" value="UniProtKB-UniRule"/>
</dbReference>